<keyword evidence="2" id="KW-1133">Transmembrane helix</keyword>
<organism evidence="3 4">
    <name type="scientific">Glossina pallidipes</name>
    <name type="common">Tsetse fly</name>
    <dbReference type="NCBI Taxonomy" id="7398"/>
    <lineage>
        <taxon>Eukaryota</taxon>
        <taxon>Metazoa</taxon>
        <taxon>Ecdysozoa</taxon>
        <taxon>Arthropoda</taxon>
        <taxon>Hexapoda</taxon>
        <taxon>Insecta</taxon>
        <taxon>Pterygota</taxon>
        <taxon>Neoptera</taxon>
        <taxon>Endopterygota</taxon>
        <taxon>Diptera</taxon>
        <taxon>Brachycera</taxon>
        <taxon>Muscomorpha</taxon>
        <taxon>Hippoboscoidea</taxon>
        <taxon>Glossinidae</taxon>
        <taxon>Glossina</taxon>
    </lineage>
</organism>
<accession>A0A1A9ZQ69</accession>
<proteinExistence type="predicted"/>
<evidence type="ECO:0000256" key="2">
    <source>
        <dbReference type="SAM" id="Phobius"/>
    </source>
</evidence>
<feature type="transmembrane region" description="Helical" evidence="2">
    <location>
        <begin position="31"/>
        <end position="49"/>
    </location>
</feature>
<feature type="compositionally biased region" description="Basic and acidic residues" evidence="1">
    <location>
        <begin position="87"/>
        <end position="97"/>
    </location>
</feature>
<dbReference type="Proteomes" id="UP000092445">
    <property type="component" value="Unassembled WGS sequence"/>
</dbReference>
<feature type="region of interest" description="Disordered" evidence="1">
    <location>
        <begin position="87"/>
        <end position="117"/>
    </location>
</feature>
<name>A0A1A9ZQ69_GLOPL</name>
<keyword evidence="2" id="KW-0812">Transmembrane</keyword>
<protein>
    <submittedName>
        <fullName evidence="3">Uncharacterized protein</fullName>
    </submittedName>
</protein>
<dbReference type="VEuPathDB" id="VectorBase:GPAI021606"/>
<feature type="compositionally biased region" description="Low complexity" evidence="1">
    <location>
        <begin position="98"/>
        <end position="117"/>
    </location>
</feature>
<evidence type="ECO:0000313" key="4">
    <source>
        <dbReference type="Proteomes" id="UP000092445"/>
    </source>
</evidence>
<reference evidence="4" key="1">
    <citation type="submission" date="2014-03" db="EMBL/GenBank/DDBJ databases">
        <authorList>
            <person name="Aksoy S."/>
            <person name="Warren W."/>
            <person name="Wilson R.K."/>
        </authorList>
    </citation>
    <scope>NUCLEOTIDE SEQUENCE [LARGE SCALE GENOMIC DNA]</scope>
    <source>
        <strain evidence="4">IAEA</strain>
    </source>
</reference>
<keyword evidence="4" id="KW-1185">Reference proteome</keyword>
<evidence type="ECO:0000256" key="1">
    <source>
        <dbReference type="SAM" id="MobiDB-lite"/>
    </source>
</evidence>
<dbReference type="AlphaFoldDB" id="A0A1A9ZQ69"/>
<dbReference type="EnsemblMetazoa" id="GPAI021606-RA">
    <property type="protein sequence ID" value="GPAI021606-PA"/>
    <property type="gene ID" value="GPAI021606"/>
</dbReference>
<sequence>MLLPGDLWLVGQHHAQDEDERFSSTSTYKEFFIVLLMIMIFILTWIMCTEDEFAEFSAKTFFNEIHLSGHVSKMLDVDYVKTSKLLKEKTRKSENSSKNDNNNNNNNNNNNTNNKNK</sequence>
<evidence type="ECO:0000313" key="3">
    <source>
        <dbReference type="EnsemblMetazoa" id="GPAI021606-PA"/>
    </source>
</evidence>
<reference evidence="3" key="2">
    <citation type="submission" date="2020-05" db="UniProtKB">
        <authorList>
            <consortium name="EnsemblMetazoa"/>
        </authorList>
    </citation>
    <scope>IDENTIFICATION</scope>
    <source>
        <strain evidence="3">IAEA</strain>
    </source>
</reference>
<keyword evidence="2" id="KW-0472">Membrane</keyword>